<dbReference type="Pfam" id="PF17390">
    <property type="entry name" value="Bac_rhamnosid_C"/>
    <property type="match status" value="1"/>
</dbReference>
<evidence type="ECO:0000259" key="4">
    <source>
        <dbReference type="Pfam" id="PF05592"/>
    </source>
</evidence>
<feature type="domain" description="Alpha-L-rhamnosidase concanavalin-like" evidence="4">
    <location>
        <begin position="228"/>
        <end position="324"/>
    </location>
</feature>
<name>A0ABT3G908_9BACT</name>
<keyword evidence="9" id="KW-1185">Reference proteome</keyword>
<dbReference type="EMBL" id="JAPDDR010000010">
    <property type="protein sequence ID" value="MCW1915680.1"/>
    <property type="molecule type" value="Genomic_DNA"/>
</dbReference>
<evidence type="ECO:0000256" key="3">
    <source>
        <dbReference type="ARBA" id="ARBA00022801"/>
    </source>
</evidence>
<dbReference type="Pfam" id="PF17963">
    <property type="entry name" value="Big_9"/>
    <property type="match status" value="1"/>
</dbReference>
<dbReference type="Proteomes" id="UP001165653">
    <property type="component" value="Unassembled WGS sequence"/>
</dbReference>
<dbReference type="Gene3D" id="2.60.120.260">
    <property type="entry name" value="Galactose-binding domain-like"/>
    <property type="match status" value="2"/>
</dbReference>
<dbReference type="PANTHER" id="PTHR33307">
    <property type="entry name" value="ALPHA-RHAMNOSIDASE (EUROFUNG)"/>
    <property type="match status" value="1"/>
</dbReference>
<dbReference type="EC" id="3.2.1.40" evidence="2"/>
<feature type="domain" description="Alpha-L-rhamnosidase C-terminal" evidence="7">
    <location>
        <begin position="674"/>
        <end position="749"/>
    </location>
</feature>
<reference evidence="8" key="1">
    <citation type="submission" date="2022-10" db="EMBL/GenBank/DDBJ databases">
        <title>Luteolibacter sp. GHJ8, whole genome shotgun sequencing project.</title>
        <authorList>
            <person name="Zhao G."/>
            <person name="Shen L."/>
        </authorList>
    </citation>
    <scope>NUCLEOTIDE SEQUENCE</scope>
    <source>
        <strain evidence="8">GHJ8</strain>
    </source>
</reference>
<evidence type="ECO:0000256" key="1">
    <source>
        <dbReference type="ARBA" id="ARBA00001445"/>
    </source>
</evidence>
<sequence>MKRLRIDYTLDGKSLVNYVDEQATLNFPADLTKPTTVPFMRKTFTLAKPVKKATVYATALGIYELSLNGQRVGDSTLAPEWTDYLKRLRYQAYDVTAQLAAGANVFGAQMAPGWYSGHIGNGGFKYWGASPALLAQMEVTFTDGTTQTIATDGNWKMAASPTTYTDFMFGEDYDARREVSGWNTASFDDSAWSSVLLRLEPQRPISSQVMEPVRTLMEITPKAITQPAPGKWTYDLGQNMVGVLRLKITAAAGTKITLRHGEMLNPDGTLYTANLRGAPSIDTYICKGGGEETWTPKFTFHGFRYAELTGVSSQPPLDAVTGVVFSSDTEFHGDFTCSDGFINQLQSNIVWGQRGNYLSVPTDCPQRDERLGWLGDAQVFVRTATYNADIAAFFTKWMVDVTDSQLPDGRLPDVAPNAAPSSGTPAWNDAIVICPWTIYEAYGDKRILQQCYPAMKAWLEYCRTNSTNSIRDRGRGADYGDWLSINADTNKELIATAYYAYSARLLGKSAAAIGNTSDATTYEALFQTIKTAFNNKYVNQSSGTFIGTGANTQCAYAMALKFDLLPSTLRPAVVQLLENDVIAKGNHLSTGFVGVSYLLPVLTEGGKNNTAYTLLMQDTFPSWLFSVKLGATTIWERWDGWTPQNGFQSTIMNSFNHYSLGSCGEWLYGTVAGIDLHPSAPAYKKILIRPRPAAALTHVSGKFDSMHGEIASAWRTHAGGFTLNVTIPTNTTAEVHVPATEAAAVMESGKPASEGEGITSLRMENGSAVFDVVSGRYSFSTGTPAPGTDTSARDPQAPLKLRISTLMANDGSGLQFLSADGLSVNGATITVVDGWIHYSPQAGNEGPDSFSYTVRDAQGGIRSFTVNVGIIPEDAPVQEAAAFEKLPDGSRRVVFSGVPGRVYRIQSSETMSNPESWTDRVTAQADEDGSFEMIDTLPLPGKRFYRSVFP</sequence>
<proteinExistence type="predicted"/>
<keyword evidence="3 8" id="KW-0378">Hydrolase</keyword>
<evidence type="ECO:0000259" key="7">
    <source>
        <dbReference type="Pfam" id="PF17390"/>
    </source>
</evidence>
<dbReference type="Pfam" id="PF17389">
    <property type="entry name" value="Bac_rhamnosid6H"/>
    <property type="match status" value="1"/>
</dbReference>
<dbReference type="InterPro" id="IPR012341">
    <property type="entry name" value="6hp_glycosidase-like_sf"/>
</dbReference>
<evidence type="ECO:0000259" key="5">
    <source>
        <dbReference type="Pfam" id="PF08531"/>
    </source>
</evidence>
<dbReference type="InterPro" id="IPR008902">
    <property type="entry name" value="Rhamnosid_concanavalin"/>
</dbReference>
<feature type="domain" description="Alpha-L-rhamnosidase six-hairpin glycosidase" evidence="6">
    <location>
        <begin position="332"/>
        <end position="671"/>
    </location>
</feature>
<dbReference type="PANTHER" id="PTHR33307:SF6">
    <property type="entry name" value="ALPHA-RHAMNOSIDASE (EUROFUNG)-RELATED"/>
    <property type="match status" value="1"/>
</dbReference>
<dbReference type="InterPro" id="IPR035396">
    <property type="entry name" value="Bac_rhamnosid6H"/>
</dbReference>
<evidence type="ECO:0000313" key="8">
    <source>
        <dbReference type="EMBL" id="MCW1915680.1"/>
    </source>
</evidence>
<comment type="catalytic activity">
    <reaction evidence="1">
        <text>Hydrolysis of terminal non-reducing alpha-L-rhamnose residues in alpha-L-rhamnosides.</text>
        <dbReference type="EC" id="3.2.1.40"/>
    </reaction>
</comment>
<dbReference type="Gene3D" id="2.60.420.10">
    <property type="entry name" value="Maltose phosphorylase, domain 3"/>
    <property type="match status" value="1"/>
</dbReference>
<dbReference type="SUPFAM" id="SSF48208">
    <property type="entry name" value="Six-hairpin glycosidases"/>
    <property type="match status" value="1"/>
</dbReference>
<dbReference type="RefSeq" id="WP_264515236.1">
    <property type="nucleotide sequence ID" value="NZ_JAPDDR010000010.1"/>
</dbReference>
<dbReference type="Gene3D" id="2.60.40.3440">
    <property type="match status" value="1"/>
</dbReference>
<gene>
    <name evidence="8" type="ORF">OJ996_18990</name>
</gene>
<protein>
    <recommendedName>
        <fullName evidence="2">alpha-L-rhamnosidase</fullName>
        <ecNumber evidence="2">3.2.1.40</ecNumber>
    </recommendedName>
</protein>
<dbReference type="Pfam" id="PF05592">
    <property type="entry name" value="Bac_rhamnosid"/>
    <property type="match status" value="1"/>
</dbReference>
<dbReference type="InterPro" id="IPR013737">
    <property type="entry name" value="Bac_rhamnosid_N"/>
</dbReference>
<accession>A0ABT3G908</accession>
<feature type="domain" description="Bacterial alpha-L-rhamnosidase N-terminal" evidence="5">
    <location>
        <begin position="48"/>
        <end position="215"/>
    </location>
</feature>
<dbReference type="InterPro" id="IPR035398">
    <property type="entry name" value="Bac_rhamnosid_C"/>
</dbReference>
<dbReference type="Pfam" id="PF08531">
    <property type="entry name" value="Bac_rhamnosid_N"/>
    <property type="match status" value="1"/>
</dbReference>
<comment type="caution">
    <text evidence="8">The sequence shown here is derived from an EMBL/GenBank/DDBJ whole genome shotgun (WGS) entry which is preliminary data.</text>
</comment>
<dbReference type="Gene3D" id="1.50.10.10">
    <property type="match status" value="1"/>
</dbReference>
<dbReference type="InterPro" id="IPR008928">
    <property type="entry name" value="6-hairpin_glycosidase_sf"/>
</dbReference>
<evidence type="ECO:0000259" key="6">
    <source>
        <dbReference type="Pfam" id="PF17389"/>
    </source>
</evidence>
<dbReference type="InterPro" id="IPR016007">
    <property type="entry name" value="Alpha_rhamnosid"/>
</dbReference>
<dbReference type="GO" id="GO:0016787">
    <property type="term" value="F:hydrolase activity"/>
    <property type="evidence" value="ECO:0007669"/>
    <property type="project" value="UniProtKB-KW"/>
</dbReference>
<evidence type="ECO:0000313" key="9">
    <source>
        <dbReference type="Proteomes" id="UP001165653"/>
    </source>
</evidence>
<organism evidence="8 9">
    <name type="scientific">Luteolibacter rhizosphaerae</name>
    <dbReference type="NCBI Taxonomy" id="2989719"/>
    <lineage>
        <taxon>Bacteria</taxon>
        <taxon>Pseudomonadati</taxon>
        <taxon>Verrucomicrobiota</taxon>
        <taxon>Verrucomicrobiia</taxon>
        <taxon>Verrucomicrobiales</taxon>
        <taxon>Verrucomicrobiaceae</taxon>
        <taxon>Luteolibacter</taxon>
    </lineage>
</organism>
<evidence type="ECO:0000256" key="2">
    <source>
        <dbReference type="ARBA" id="ARBA00012652"/>
    </source>
</evidence>